<organism evidence="2 3">
    <name type="scientific">Fraxinus pennsylvanica</name>
    <dbReference type="NCBI Taxonomy" id="56036"/>
    <lineage>
        <taxon>Eukaryota</taxon>
        <taxon>Viridiplantae</taxon>
        <taxon>Streptophyta</taxon>
        <taxon>Embryophyta</taxon>
        <taxon>Tracheophyta</taxon>
        <taxon>Spermatophyta</taxon>
        <taxon>Magnoliopsida</taxon>
        <taxon>eudicotyledons</taxon>
        <taxon>Gunneridae</taxon>
        <taxon>Pentapetalae</taxon>
        <taxon>asterids</taxon>
        <taxon>lamiids</taxon>
        <taxon>Lamiales</taxon>
        <taxon>Oleaceae</taxon>
        <taxon>Oleeae</taxon>
        <taxon>Fraxinus</taxon>
    </lineage>
</organism>
<feature type="compositionally biased region" description="Basic residues" evidence="1">
    <location>
        <begin position="146"/>
        <end position="157"/>
    </location>
</feature>
<dbReference type="AlphaFoldDB" id="A0AAD1ZQD9"/>
<evidence type="ECO:0000313" key="3">
    <source>
        <dbReference type="Proteomes" id="UP000834106"/>
    </source>
</evidence>
<evidence type="ECO:0000313" key="2">
    <source>
        <dbReference type="EMBL" id="CAI9771375.1"/>
    </source>
</evidence>
<protein>
    <submittedName>
        <fullName evidence="2">Uncharacterized protein</fullName>
    </submittedName>
</protein>
<evidence type="ECO:0000256" key="1">
    <source>
        <dbReference type="SAM" id="MobiDB-lite"/>
    </source>
</evidence>
<gene>
    <name evidence="2" type="ORF">FPE_LOCUS18805</name>
</gene>
<dbReference type="EMBL" id="OU503046">
    <property type="protein sequence ID" value="CAI9771375.1"/>
    <property type="molecule type" value="Genomic_DNA"/>
</dbReference>
<accession>A0AAD1ZQD9</accession>
<proteinExistence type="predicted"/>
<keyword evidence="3" id="KW-1185">Reference proteome</keyword>
<reference evidence="2" key="1">
    <citation type="submission" date="2023-05" db="EMBL/GenBank/DDBJ databases">
        <authorList>
            <person name="Huff M."/>
        </authorList>
    </citation>
    <scope>NUCLEOTIDE SEQUENCE</scope>
</reference>
<sequence length="169" mass="19708">MANVQTFKAKLIAFNKKCKDKTKEETALKALGDKLAVFELEQSIGQEVKKVDCLEVEMPIRDMDDEVIRITKPGYVQAQDPLIKVNIGNEGEDRPTFVSQMLDQEVSDKLIALLKEYNDRFAWEYEHMPDLDRNMVEYRFPTKPNFKPHKQPPRRFAPKVLPKIKKEIE</sequence>
<dbReference type="Proteomes" id="UP000834106">
    <property type="component" value="Chromosome 11"/>
</dbReference>
<name>A0AAD1ZQD9_9LAMI</name>
<feature type="region of interest" description="Disordered" evidence="1">
    <location>
        <begin position="142"/>
        <end position="169"/>
    </location>
</feature>